<dbReference type="InterPro" id="IPR001599">
    <property type="entry name" value="Macroglobln_a2"/>
</dbReference>
<dbReference type="STRING" id="915059.NH26_14515"/>
<evidence type="ECO:0000256" key="1">
    <source>
        <dbReference type="SAM" id="SignalP"/>
    </source>
</evidence>
<dbReference type="OrthoDB" id="9767116at2"/>
<dbReference type="Pfam" id="PF07715">
    <property type="entry name" value="Plug"/>
    <property type="match status" value="1"/>
</dbReference>
<dbReference type="Pfam" id="PF00207">
    <property type="entry name" value="A2M"/>
    <property type="match status" value="1"/>
</dbReference>
<accession>A0A1S1Z2J8</accession>
<dbReference type="RefSeq" id="WP_044227308.1">
    <property type="nucleotide sequence ID" value="NZ_JRYR02000001.1"/>
</dbReference>
<protein>
    <recommendedName>
        <fullName evidence="2">Alpha-2-macroglobulin domain-containing protein</fullName>
    </recommendedName>
</protein>
<dbReference type="Gene3D" id="2.60.40.1120">
    <property type="entry name" value="Carboxypeptidase-like, regulatory domain"/>
    <property type="match status" value="1"/>
</dbReference>
<keyword evidence="1" id="KW-0732">Signal</keyword>
<comment type="caution">
    <text evidence="3">The sequence shown here is derived from an EMBL/GenBank/DDBJ whole genome shotgun (WGS) entry which is preliminary data.</text>
</comment>
<reference evidence="3 4" key="1">
    <citation type="journal article" date="2012" name="Int. J. Syst. Evol. Microbiol.">
        <title>Flammeovirga pacifica sp. nov., isolated from deep-sea sediment.</title>
        <authorList>
            <person name="Xu H."/>
            <person name="Fu Y."/>
            <person name="Yang N."/>
            <person name="Ding Z."/>
            <person name="Lai Q."/>
            <person name="Zeng R."/>
        </authorList>
    </citation>
    <scope>NUCLEOTIDE SEQUENCE [LARGE SCALE GENOMIC DNA]</scope>
    <source>
        <strain evidence="4">DSM 24597 / LMG 26175 / WPAGA1</strain>
    </source>
</reference>
<sequence>MHFIKTTIRLISVLLFLSQITLGQTLNDSRKTSVNTYVFQLSPKEAKTVYKMGVSEIDSTYFHTLIDSFATDGYYAKNLPEGHYLYAFAKGGELESSVVTVENLDVFIVQNSTDLIVQLFDINGALVTDAEVKVKNKSLRFDKKLKAFVDKKSDRKGLLEVTYKGFTTYRNLEKDIKYSRFRRGINNVLFRSPLKYVTIPVNFIIHIPIDGVKSIFRRGTYGSISKIKYFSIRTFERFACKFDDYYCNGSSNNRKRYDGYFTLSQPKYKPGDTLKLKAFITNKKGKPIKGNAHLFIRDGYGYSSSNKKPVKMIVPYVKGGYSFEFPLDSLNLTLDKRYTLSLETEYQREFLSTYFYFEDYELGKNKMHVRTDSDKQYKGEDLKMYIKGTDENDLQLMDARVEIDVFSGSVLRYFDDSIFISNKITSIEKDLKPQGETEIIIPDSLFENVNMKYNVHVKMFTSDNEYILEKRDFHYFSKEQYFDISLQADSIHFDYFENGKSKVEKVEIMAYDNFGNHTSIFEGNLPFATAVSPYYSGYRVKNDSLSADLGLYQESAMLSCYTHRTADSVFVQVDNPRKLAFDYHIYKKNNKKAEGYSDSLYYTKKVAHLQNYYIMLNYLWGGEMKTETYLIPIAEKKLNVEVKEPSLIYPGQKAEIEVLVTDYKGKPVKDVDVTAYSLTNKFDAQAPELKDFSKRKKDKKLINNFSLKDIQTHKSSLILDYPTWNALAGLDSIEYYQFLYPSDSMYYTSYAVEDSVTQFAPFIINNGKVEPIKVVYVDGKPAYFSFTSVAKPYSISVSSGKHNLRIRTERQEIHIDSVYFEKGKKTIISVVNEHGNERVQVREKLTFPTSSEENNLKRYLFSYRNTFYGKYAFLENYDELHLLGTSLGKSKTKRFTAGPVLGDYKFNLIDEYETHFNQDYQFEFEFGKQLLKMREVNRYDFGIDNWDYQLDDEVYTLEKIKKMWELEVALSKIKTPTYRNPSYTEQGKGTLTFKLETYGKRTNDLLLNVVVMKNDDINFIRVYPGGNKDYSIKNLKEGSYKLIFLFNGEKYHIEDEIWVKKDGINYYSFDFPKEFKKDTFSKEVSKIIEEIIFNPSNNYYKKQENLQNITQSYQREYGYTGEGKVVSGYVLEKDTNEPLPGVNILVQGTTYGTVTNFDGYYELKTPYSGTLVISYIGYISQEFKLYGRSMVDVTLEPDVEALEEVVVIGYGTQRKSYAAASVATVTSKSLQGQVTGVSVDGTPGSSPVVTIRGVSSITESGEPLVIINGKVYTGDLTSINKEYISSMEVLNPEAASVIYGSRAANGVMIISMSDEKVAKMGLKLEDKKVEDQLIVQSEATNSLRDNFSDNAFWQPQLTTDKDGKVKFEVVFPDDITKWDTHYLAMNNKKQTGQASSAIKSYKPLMTQLNLPRFLVAGDTAMVLGKTLNYSPSAVNVSVDFSMDDQKIIQKEMEIKDIHIDTVSVTSKADSLHLKYTINTSSGYFDGEKRSIPVFPIGLEKAKGTFSVLDRDTTIQLLFDDNESKIQLYATSDYLNIVEDEVRSLIRYKYLCNEQLASKLKAHLAQMKIANFKGKKYKKEEDIKKIIKKILERAGENYTWGWWPNSQSSQWITHHVLGALMEAERLGFKIEIDKEVITDDLVYHLATSKSMYKRITLIETLSLLNAKVDYKKSIDEIYEMGKLDLYQKLQLMKIQTQNNLSYSMDSVAAFKQETTFGNYFYSDTTKQYHYMWRNPIVNNDVQNTLLVYQILKLDSVNDHSFELKKMRNYLLEKRSEGSWGNTYSSANVVETILPDLLEADGKERPTKLVLSGDIEETVSKFPFEKTVENVHQITIEKEGTFPVYFSSYQYYWDENPERRADDFIVNTHFEGIEDDRLEAGKNVTLIAEVEVKKESNYVMINVPIPAGCSYASKRQSYYGPEVHREYFKNETAIFCKKMSKGKYTFKIELNSRYSGKYHLNPAKAELMYFPTFYGNNEIKNIDIE</sequence>
<dbReference type="InterPro" id="IPR008930">
    <property type="entry name" value="Terpenoid_cyclase/PrenylTrfase"/>
</dbReference>
<dbReference type="PANTHER" id="PTHR40094">
    <property type="entry name" value="ALPHA-2-MACROGLOBULIN HOMOLOG"/>
    <property type="match status" value="1"/>
</dbReference>
<dbReference type="InterPro" id="IPR037066">
    <property type="entry name" value="Plug_dom_sf"/>
</dbReference>
<dbReference type="Proteomes" id="UP000179797">
    <property type="component" value="Unassembled WGS sequence"/>
</dbReference>
<dbReference type="SUPFAM" id="SSF56935">
    <property type="entry name" value="Porins"/>
    <property type="match status" value="1"/>
</dbReference>
<dbReference type="EMBL" id="JRYR02000001">
    <property type="protein sequence ID" value="OHX67471.1"/>
    <property type="molecule type" value="Genomic_DNA"/>
</dbReference>
<organism evidence="3 4">
    <name type="scientific">Flammeovirga pacifica</name>
    <dbReference type="NCBI Taxonomy" id="915059"/>
    <lineage>
        <taxon>Bacteria</taxon>
        <taxon>Pseudomonadati</taxon>
        <taxon>Bacteroidota</taxon>
        <taxon>Cytophagia</taxon>
        <taxon>Cytophagales</taxon>
        <taxon>Flammeovirgaceae</taxon>
        <taxon>Flammeovirga</taxon>
    </lineage>
</organism>
<name>A0A1S1Z2J8_FLAPC</name>
<dbReference type="InterPro" id="IPR041246">
    <property type="entry name" value="Bact_MG10"/>
</dbReference>
<dbReference type="PANTHER" id="PTHR40094:SF1">
    <property type="entry name" value="UBIQUITIN DOMAIN-CONTAINING PROTEIN"/>
    <property type="match status" value="1"/>
</dbReference>
<keyword evidence="4" id="KW-1185">Reference proteome</keyword>
<evidence type="ECO:0000259" key="2">
    <source>
        <dbReference type="SMART" id="SM01360"/>
    </source>
</evidence>
<evidence type="ECO:0000313" key="3">
    <source>
        <dbReference type="EMBL" id="OHX67471.1"/>
    </source>
</evidence>
<dbReference type="Gene3D" id="2.20.130.20">
    <property type="match status" value="1"/>
</dbReference>
<dbReference type="Gene3D" id="1.50.10.20">
    <property type="match status" value="1"/>
</dbReference>
<dbReference type="SUPFAM" id="SSF48239">
    <property type="entry name" value="Terpenoid cyclases/Protein prenyltransferases"/>
    <property type="match status" value="1"/>
</dbReference>
<evidence type="ECO:0000313" key="4">
    <source>
        <dbReference type="Proteomes" id="UP000179797"/>
    </source>
</evidence>
<feature type="domain" description="Alpha-2-macroglobulin" evidence="2">
    <location>
        <begin position="1350"/>
        <end position="1440"/>
    </location>
</feature>
<dbReference type="SMART" id="SM01360">
    <property type="entry name" value="A2M"/>
    <property type="match status" value="1"/>
</dbReference>
<feature type="chain" id="PRO_5010262216" description="Alpha-2-macroglobulin domain-containing protein" evidence="1">
    <location>
        <begin position="24"/>
        <end position="1983"/>
    </location>
</feature>
<dbReference type="GO" id="GO:0004866">
    <property type="term" value="F:endopeptidase inhibitor activity"/>
    <property type="evidence" value="ECO:0007669"/>
    <property type="project" value="InterPro"/>
</dbReference>
<proteinExistence type="predicted"/>
<dbReference type="Pfam" id="PF17973">
    <property type="entry name" value="bMG10"/>
    <property type="match status" value="1"/>
</dbReference>
<feature type="signal peptide" evidence="1">
    <location>
        <begin position="1"/>
        <end position="23"/>
    </location>
</feature>
<gene>
    <name evidence="3" type="ORF">NH26_14515</name>
</gene>
<dbReference type="Gene3D" id="2.170.130.10">
    <property type="entry name" value="TonB-dependent receptor, plug domain"/>
    <property type="match status" value="1"/>
</dbReference>
<dbReference type="Pfam" id="PF13715">
    <property type="entry name" value="CarbopepD_reg_2"/>
    <property type="match status" value="1"/>
</dbReference>
<dbReference type="SUPFAM" id="SSF49464">
    <property type="entry name" value="Carboxypeptidase regulatory domain-like"/>
    <property type="match status" value="1"/>
</dbReference>
<dbReference type="InterPro" id="IPR012910">
    <property type="entry name" value="Plug_dom"/>
</dbReference>
<dbReference type="InterPro" id="IPR008969">
    <property type="entry name" value="CarboxyPept-like_regulatory"/>
</dbReference>
<dbReference type="InterPro" id="IPR051802">
    <property type="entry name" value="YfhM-like"/>
</dbReference>